<dbReference type="GO" id="GO:0032259">
    <property type="term" value="P:methylation"/>
    <property type="evidence" value="ECO:0007669"/>
    <property type="project" value="UniProtKB-KW"/>
</dbReference>
<dbReference type="EMBL" id="JBCLYO010000023">
    <property type="protein sequence ID" value="KAL0079037.1"/>
    <property type="molecule type" value="Genomic_DNA"/>
</dbReference>
<comment type="caution">
    <text evidence="1">The sequence shown here is derived from an EMBL/GenBank/DDBJ whole genome shotgun (WGS) entry which is preliminary data.</text>
</comment>
<gene>
    <name evidence="1" type="ORF">J3Q64DRAFT_1645515</name>
</gene>
<evidence type="ECO:0000313" key="2">
    <source>
        <dbReference type="Proteomes" id="UP001448207"/>
    </source>
</evidence>
<dbReference type="PANTHER" id="PTHR14614:SF132">
    <property type="entry name" value="PROTEIN-LYSINE METHYLTRANSFERASE C42C1.13"/>
    <property type="match status" value="1"/>
</dbReference>
<keyword evidence="1" id="KW-0489">Methyltransferase</keyword>
<dbReference type="PANTHER" id="PTHR14614">
    <property type="entry name" value="HEPATOCELLULAR CARCINOMA-ASSOCIATED ANTIGEN"/>
    <property type="match status" value="1"/>
</dbReference>
<sequence length="404" mass="46718">MVVFFSQPVVIDTRNQQKLLADQPWEIYCPLKNRTSLNEDEGYSRPLYQHSTFYRIVLPCPHQATAEIEKWHRIRLELVNEFGLSLFGAQATECALELRCELLSQNIDSKNWQHDTEHSIHIRPIQADRWDILNNQTIKWPGFFGGGHGGFEYIIRNDIFCMIREVWDAGTPGKLWDSALVIADLIANRLKQQPRCLEKCHVVDLSAGTGCVGLLIKAMCRSMGNRGPKMTLTDLPEALGLIRRNYRLNQSGIDDQVQIEQLRWGVEADARRVTAKAQVDIVLASDVLYVPHAFESLIATLYHLSTSHRTVVYLAYKRRELRDCDEARFFNRCSQYFHINLVQDLSQMSPPVYWEQRFGPLLSLSPLEIWFSRHLTHANQQGHVQVYRLVKKPALFDSPKFRQT</sequence>
<dbReference type="InterPro" id="IPR029063">
    <property type="entry name" value="SAM-dependent_MTases_sf"/>
</dbReference>
<dbReference type="Gene3D" id="3.40.50.150">
    <property type="entry name" value="Vaccinia Virus protein VP39"/>
    <property type="match status" value="1"/>
</dbReference>
<evidence type="ECO:0000313" key="1">
    <source>
        <dbReference type="EMBL" id="KAL0079037.1"/>
    </source>
</evidence>
<reference evidence="1 2" key="1">
    <citation type="submission" date="2024-04" db="EMBL/GenBank/DDBJ databases">
        <title>Symmetric and asymmetric DNA N6-adenine methylation regulates different biological responses in Mucorales.</title>
        <authorList>
            <consortium name="Lawrence Berkeley National Laboratory"/>
            <person name="Lax C."/>
            <person name="Mondo S.J."/>
            <person name="Osorio-Concepcion M."/>
            <person name="Muszewska A."/>
            <person name="Corrochano-Luque M."/>
            <person name="Gutierrez G."/>
            <person name="Riley R."/>
            <person name="Lipzen A."/>
            <person name="Guo J."/>
            <person name="Hundley H."/>
            <person name="Amirebrahimi M."/>
            <person name="Ng V."/>
            <person name="Lorenzo-Gutierrez D."/>
            <person name="Binder U."/>
            <person name="Yang J."/>
            <person name="Song Y."/>
            <person name="Canovas D."/>
            <person name="Navarro E."/>
            <person name="Freitag M."/>
            <person name="Gabaldon T."/>
            <person name="Grigoriev I.V."/>
            <person name="Corrochano L.M."/>
            <person name="Nicolas F.E."/>
            <person name="Garre V."/>
        </authorList>
    </citation>
    <scope>NUCLEOTIDE SEQUENCE [LARGE SCALE GENOMIC DNA]</scope>
    <source>
        <strain evidence="1 2">L51</strain>
    </source>
</reference>
<organism evidence="1 2">
    <name type="scientific">Phycomyces blakesleeanus</name>
    <dbReference type="NCBI Taxonomy" id="4837"/>
    <lineage>
        <taxon>Eukaryota</taxon>
        <taxon>Fungi</taxon>
        <taxon>Fungi incertae sedis</taxon>
        <taxon>Mucoromycota</taxon>
        <taxon>Mucoromycotina</taxon>
        <taxon>Mucoromycetes</taxon>
        <taxon>Mucorales</taxon>
        <taxon>Phycomycetaceae</taxon>
        <taxon>Phycomyces</taxon>
    </lineage>
</organism>
<name>A0ABR3ANM0_PHYBL</name>
<dbReference type="GO" id="GO:0008168">
    <property type="term" value="F:methyltransferase activity"/>
    <property type="evidence" value="ECO:0007669"/>
    <property type="project" value="UniProtKB-KW"/>
</dbReference>
<dbReference type="Pfam" id="PF10294">
    <property type="entry name" value="Methyltransf_16"/>
    <property type="match status" value="1"/>
</dbReference>
<keyword evidence="1" id="KW-0808">Transferase</keyword>
<dbReference type="Proteomes" id="UP001448207">
    <property type="component" value="Unassembled WGS sequence"/>
</dbReference>
<proteinExistence type="predicted"/>
<keyword evidence="2" id="KW-1185">Reference proteome</keyword>
<dbReference type="SUPFAM" id="SSF53335">
    <property type="entry name" value="S-adenosyl-L-methionine-dependent methyltransferases"/>
    <property type="match status" value="1"/>
</dbReference>
<dbReference type="InterPro" id="IPR019410">
    <property type="entry name" value="Methyltransf_16"/>
</dbReference>
<accession>A0ABR3ANM0</accession>
<protein>
    <submittedName>
        <fullName evidence="1">Methyltransferase-domain-containing protein</fullName>
    </submittedName>
</protein>